<organism evidence="1">
    <name type="scientific">Picea sitchensis</name>
    <name type="common">Sitka spruce</name>
    <name type="synonym">Pinus sitchensis</name>
    <dbReference type="NCBI Taxonomy" id="3332"/>
    <lineage>
        <taxon>Eukaryota</taxon>
        <taxon>Viridiplantae</taxon>
        <taxon>Streptophyta</taxon>
        <taxon>Embryophyta</taxon>
        <taxon>Tracheophyta</taxon>
        <taxon>Spermatophyta</taxon>
        <taxon>Pinopsida</taxon>
        <taxon>Pinidae</taxon>
        <taxon>Conifers I</taxon>
        <taxon>Pinales</taxon>
        <taxon>Pinaceae</taxon>
        <taxon>Picea</taxon>
    </lineage>
</organism>
<protein>
    <submittedName>
        <fullName evidence="1">Uncharacterized protein</fullName>
    </submittedName>
</protein>
<evidence type="ECO:0000313" key="1">
    <source>
        <dbReference type="EMBL" id="ADE77268.1"/>
    </source>
</evidence>
<dbReference type="AlphaFoldDB" id="D5ACJ9"/>
<accession>D5ACJ9</accession>
<dbReference type="EMBL" id="BT123985">
    <property type="protein sequence ID" value="ADE77268.1"/>
    <property type="molecule type" value="mRNA"/>
</dbReference>
<proteinExistence type="evidence at transcript level"/>
<reference evidence="1" key="1">
    <citation type="submission" date="2010-04" db="EMBL/GenBank/DDBJ databases">
        <authorList>
            <person name="Reid K.E."/>
            <person name="Liao N."/>
            <person name="Chan S."/>
            <person name="Docking R."/>
            <person name="Taylor G."/>
            <person name="Moore R."/>
            <person name="Mayo M."/>
            <person name="Munro S."/>
            <person name="King J."/>
            <person name="Yanchuk A."/>
            <person name="Holt R."/>
            <person name="Jones S."/>
            <person name="Marra M."/>
            <person name="Ritland C.E."/>
            <person name="Ritland K."/>
            <person name="Bohlmann J."/>
        </authorList>
    </citation>
    <scope>NUCLEOTIDE SEQUENCE</scope>
    <source>
        <tissue evidence="1">Bud</tissue>
    </source>
</reference>
<name>D5ACJ9_PICSI</name>
<sequence length="47" mass="5537">MVSKNHTSTLSSYRWILLHESYLHYRCIRISMTNWICCGSLGDTFVI</sequence>